<dbReference type="InterPro" id="IPR024943">
    <property type="entry name" value="Enhancer_polycomb"/>
</dbReference>
<evidence type="ECO:0000256" key="3">
    <source>
        <dbReference type="ARBA" id="ARBA00023015"/>
    </source>
</evidence>
<dbReference type="GO" id="GO:0006357">
    <property type="term" value="P:regulation of transcription by RNA polymerase II"/>
    <property type="evidence" value="ECO:0007669"/>
    <property type="project" value="InterPro"/>
</dbReference>
<dbReference type="CDD" id="cd20404">
    <property type="entry name" value="Tudor_Agenet_AtEML-like"/>
    <property type="match status" value="1"/>
</dbReference>
<evidence type="ECO:0000313" key="9">
    <source>
        <dbReference type="EMBL" id="GJN05617.1"/>
    </source>
</evidence>
<feature type="region of interest" description="Disordered" evidence="7">
    <location>
        <begin position="1448"/>
        <end position="1470"/>
    </location>
</feature>
<name>A0AAV5D642_ELECO</name>
<comment type="subcellular location">
    <subcellularLocation>
        <location evidence="1 6">Nucleus</location>
    </subcellularLocation>
</comment>
<sequence>MESSDGDKPTATDATESVLGLDCDEETLSERESVGARRGPDLANWGGNEAPSSSSSAGSKRKHNSLGSKQVELNGPGVSSSSSGDSTWSMDGLDDRHPLSRNKDDHSERSVTSAGAAVVRQPRGVLRLRKLVQNASTDTWAGSHSVPLSNGVPRSTQFLRNRGGKSSVLKENRVGGDDPVSCLKTENASHDQDSSTNFCPETEFSIEKRHIFQVKPPKLFIVEKKISRHVNGNDDVSLEEDAARMLCSLSDNRCAGPSKKNMKPLDRSSKRPCLQHSSYFKNSCKEIKDGAGPSRMLRKRDGKVPFRKRRPRRHFYEVSPHDVDPFCIVKERIRVFWPLDETWYFGLIKEYDPVTRLHHVRYDDKDEEWINIQNERIKLLLLPSEARNRSNHNNTRSVCNPNHEEREGENSDGSSARSSETEPISSWSPRPKQGRSATSSNISKQDETHTNIAPFFDQKQFQEPNVKGDKMFNGAIPDSLPANRSATAFNNTRAAPEDMRFRFVYSRKRFCRKRNGFLNISEDSCPKIVADSAMDFAALPGRLPGTKDDASLTYVSLLLNLPLKPVYKFISEAYTIWLSNAFFLLQHGTLVALWPVVHLDILFVDNVFGLKHLLLETCLRSAVSFFCFLVGSFNQCLTQRSLKDSKIPCTSIRFQISGVHGKSQVVFMLFSFVEVGRSKWKHMLGKLQDHCSTRALSYADSKYTNIMHHTNGIDQRVLPSIDAFSKGLDLWNTKFLKESNCSDISPVICYFYERCQNDLNMATAPSLLLCQHLKLVTEGNLTNGSQQSISFTLDKDKQQSEEQHRSDTIHPSCPASGVCPLNLGSSSDGLLDMDTARSKNLSSSGNREFSTAETTLSSEFYGSSIGDANPTCRKFPEQNGPSFGADKPCSSKLSVICSSQESGERRLSIKIPQDKTVDASNDKSLNKDESDMHQISNLVEELNEYPIGRSTPTAPRTTYHRNRFTSISRIFGDGSKLLPEELTLTGFTGGSKRPRSQVSYSVSPRSEELGLKHKSHFRKIQPHNAAKTNDGKRFPDNSRSGHSSPESLTCVANVLVTIGDRGWREYDTQITMDSDGQSERRICVKLAEGTKYAHKVCQVLQPGATNRYTHAMIWKGGAEWCLEFPDRSQWSIFKQMHDECYSHNIRAASVKNIPIPGVCLVEDDDNVAVSFVRPEDYLGHVGTDVEIALNDSRVIYDMDSDDESWISSWRESLRENIAACKLTEDLFERVMDKLEKFAYSHNCNELTIDQMKEVDLDNVSLDIIEGIHAYWKDKRQKKGMPLIRHFQKAVGTAKSVAELFILYSAMWKIYEQQLHDWESTVYRMQGSNGYQEKKLPPKPALFAFCLRPRGLQIPNKGPKQRSHKKLMYSGCHSFSREQEGFYRAGRRCNEYVGDGRTCEFYDSGSLYSPTGYSPRFSMKTDSPRSFDASERSLTPRYFRTNSSKRSASFAFSEDHQPSPSFRHQKAKRGPPDHWNNAIQEWQNTKHLFPGISQSHRVDIEELKLRDATSAAQHAATMAKLKREKAHCLMHKADLALHKATVALMMADAIKSSRDGKRDFRDDER</sequence>
<feature type="compositionally biased region" description="Basic residues" evidence="7">
    <location>
        <begin position="1012"/>
        <end position="1021"/>
    </location>
</feature>
<comment type="caution">
    <text evidence="9">The sequence shown here is derived from an EMBL/GenBank/DDBJ whole genome shotgun (WGS) entry which is preliminary data.</text>
</comment>
<feature type="region of interest" description="Disordered" evidence="7">
    <location>
        <begin position="787"/>
        <end position="809"/>
    </location>
</feature>
<evidence type="ECO:0000256" key="7">
    <source>
        <dbReference type="SAM" id="MobiDB-lite"/>
    </source>
</evidence>
<dbReference type="FunFam" id="2.30.30.140:FF:000079">
    <property type="entry name" value="Enhancer of polycomb-like transcription factor protein"/>
    <property type="match status" value="1"/>
</dbReference>
<organism evidence="9 10">
    <name type="scientific">Eleusine coracana subsp. coracana</name>
    <dbReference type="NCBI Taxonomy" id="191504"/>
    <lineage>
        <taxon>Eukaryota</taxon>
        <taxon>Viridiplantae</taxon>
        <taxon>Streptophyta</taxon>
        <taxon>Embryophyta</taxon>
        <taxon>Tracheophyta</taxon>
        <taxon>Spermatophyta</taxon>
        <taxon>Magnoliopsida</taxon>
        <taxon>Liliopsida</taxon>
        <taxon>Poales</taxon>
        <taxon>Poaceae</taxon>
        <taxon>PACMAD clade</taxon>
        <taxon>Chloridoideae</taxon>
        <taxon>Cynodonteae</taxon>
        <taxon>Eleusininae</taxon>
        <taxon>Eleusine</taxon>
    </lineage>
</organism>
<feature type="compositionally biased region" description="Basic and acidic residues" evidence="7">
    <location>
        <begin position="1"/>
        <end position="10"/>
    </location>
</feature>
<feature type="compositionally biased region" description="Basic and acidic residues" evidence="7">
    <location>
        <begin position="793"/>
        <end position="808"/>
    </location>
</feature>
<protein>
    <recommendedName>
        <fullName evidence="6">Enhancer of polycomb-like protein</fullName>
    </recommendedName>
</protein>
<gene>
    <name evidence="9" type="primary">ga23264</name>
    <name evidence="9" type="ORF">PR202_ga23264</name>
</gene>
<evidence type="ECO:0000256" key="6">
    <source>
        <dbReference type="RuleBase" id="RU361124"/>
    </source>
</evidence>
<evidence type="ECO:0000256" key="4">
    <source>
        <dbReference type="ARBA" id="ARBA00023163"/>
    </source>
</evidence>
<feature type="compositionally biased region" description="Basic and acidic residues" evidence="7">
    <location>
        <begin position="28"/>
        <end position="40"/>
    </location>
</feature>
<feature type="compositionally biased region" description="Polar residues" evidence="7">
    <location>
        <begin position="1037"/>
        <end position="1046"/>
    </location>
</feature>
<feature type="region of interest" description="Disordered" evidence="7">
    <location>
        <begin position="388"/>
        <end position="447"/>
    </location>
</feature>
<comment type="similarity">
    <text evidence="2 6">Belongs to the enhancer of polycomb family.</text>
</comment>
<keyword evidence="4 6" id="KW-0804">Transcription</keyword>
<feature type="domain" description="Tudor" evidence="8">
    <location>
        <begin position="324"/>
        <end position="383"/>
    </location>
</feature>
<dbReference type="SMART" id="SM00333">
    <property type="entry name" value="TUDOR"/>
    <property type="match status" value="1"/>
</dbReference>
<keyword evidence="10" id="KW-1185">Reference proteome</keyword>
<dbReference type="Gene3D" id="2.30.30.140">
    <property type="match status" value="1"/>
</dbReference>
<feature type="region of interest" description="Disordered" evidence="7">
    <location>
        <begin position="139"/>
        <end position="175"/>
    </location>
</feature>
<keyword evidence="3 6" id="KW-0805">Transcription regulation</keyword>
<dbReference type="Pfam" id="PF10513">
    <property type="entry name" value="EPL1"/>
    <property type="match status" value="1"/>
</dbReference>
<reference evidence="9" key="1">
    <citation type="journal article" date="2018" name="DNA Res.">
        <title>Multiple hybrid de novo genome assembly of finger millet, an orphan allotetraploid crop.</title>
        <authorList>
            <person name="Hatakeyama M."/>
            <person name="Aluri S."/>
            <person name="Balachadran M.T."/>
            <person name="Sivarajan S.R."/>
            <person name="Patrignani A."/>
            <person name="Gruter S."/>
            <person name="Poveda L."/>
            <person name="Shimizu-Inatsugi R."/>
            <person name="Baeten J."/>
            <person name="Francoijs K.J."/>
            <person name="Nataraja K.N."/>
            <person name="Reddy Y.A.N."/>
            <person name="Phadnis S."/>
            <person name="Ravikumar R.L."/>
            <person name="Schlapbach R."/>
            <person name="Sreeman S.M."/>
            <person name="Shimizu K.K."/>
        </authorList>
    </citation>
    <scope>NUCLEOTIDE SEQUENCE</scope>
</reference>
<dbReference type="InterPro" id="IPR019542">
    <property type="entry name" value="Enhancer_polycomb-like_N"/>
</dbReference>
<evidence type="ECO:0000256" key="5">
    <source>
        <dbReference type="ARBA" id="ARBA00023242"/>
    </source>
</evidence>
<evidence type="ECO:0000256" key="2">
    <source>
        <dbReference type="ARBA" id="ARBA00008035"/>
    </source>
</evidence>
<dbReference type="GO" id="GO:0005634">
    <property type="term" value="C:nucleus"/>
    <property type="evidence" value="ECO:0007669"/>
    <property type="project" value="UniProtKB-SubCell"/>
</dbReference>
<evidence type="ECO:0000256" key="1">
    <source>
        <dbReference type="ARBA" id="ARBA00004123"/>
    </source>
</evidence>
<dbReference type="PANTHER" id="PTHR14898">
    <property type="entry name" value="ENHANCER OF POLYCOMB"/>
    <property type="match status" value="1"/>
</dbReference>
<feature type="compositionally biased region" description="Polar residues" evidence="7">
    <location>
        <begin position="139"/>
        <end position="159"/>
    </location>
</feature>
<accession>A0AAV5D642</accession>
<evidence type="ECO:0000259" key="8">
    <source>
        <dbReference type="SMART" id="SM00333"/>
    </source>
</evidence>
<dbReference type="InterPro" id="IPR002999">
    <property type="entry name" value="Tudor"/>
</dbReference>
<dbReference type="Proteomes" id="UP001054889">
    <property type="component" value="Unassembled WGS sequence"/>
</dbReference>
<proteinExistence type="inferred from homology"/>
<dbReference type="GO" id="GO:0035267">
    <property type="term" value="C:NuA4 histone acetyltransferase complex"/>
    <property type="evidence" value="ECO:0007669"/>
    <property type="project" value="InterPro"/>
</dbReference>
<reference evidence="9" key="2">
    <citation type="submission" date="2021-12" db="EMBL/GenBank/DDBJ databases">
        <title>Resequencing data analysis of finger millet.</title>
        <authorList>
            <person name="Hatakeyama M."/>
            <person name="Aluri S."/>
            <person name="Balachadran M.T."/>
            <person name="Sivarajan S.R."/>
            <person name="Poveda L."/>
            <person name="Shimizu-Inatsugi R."/>
            <person name="Schlapbach R."/>
            <person name="Sreeman S.M."/>
            <person name="Shimizu K.K."/>
        </authorList>
    </citation>
    <scope>NUCLEOTIDE SEQUENCE</scope>
</reference>
<feature type="compositionally biased region" description="Basic and acidic residues" evidence="7">
    <location>
        <begin position="93"/>
        <end position="109"/>
    </location>
</feature>
<feature type="compositionally biased region" description="Polar residues" evidence="7">
    <location>
        <begin position="391"/>
        <end position="400"/>
    </location>
</feature>
<dbReference type="EMBL" id="BQKI01000012">
    <property type="protein sequence ID" value="GJN05617.1"/>
    <property type="molecule type" value="Genomic_DNA"/>
</dbReference>
<feature type="region of interest" description="Disordered" evidence="7">
    <location>
        <begin position="985"/>
        <end position="1046"/>
    </location>
</feature>
<feature type="region of interest" description="Disordered" evidence="7">
    <location>
        <begin position="1"/>
        <end position="118"/>
    </location>
</feature>
<feature type="compositionally biased region" description="Polar residues" evidence="7">
    <location>
        <begin position="411"/>
        <end position="428"/>
    </location>
</feature>
<keyword evidence="5 6" id="KW-0539">Nucleus</keyword>
<feature type="compositionally biased region" description="Low complexity" evidence="7">
    <location>
        <begin position="79"/>
        <end position="89"/>
    </location>
</feature>
<evidence type="ECO:0000313" key="10">
    <source>
        <dbReference type="Proteomes" id="UP001054889"/>
    </source>
</evidence>